<comment type="caution">
    <text evidence="2">The sequence shown here is derived from an EMBL/GenBank/DDBJ whole genome shotgun (WGS) entry which is preliminary data.</text>
</comment>
<proteinExistence type="predicted"/>
<reference evidence="2" key="1">
    <citation type="submission" date="2021-07" db="EMBL/GenBank/DDBJ databases">
        <authorList>
            <person name="Durling M."/>
        </authorList>
    </citation>
    <scope>NUCLEOTIDE SEQUENCE</scope>
</reference>
<protein>
    <submittedName>
        <fullName evidence="2">Uncharacterized protein</fullName>
    </submittedName>
</protein>
<feature type="region of interest" description="Disordered" evidence="1">
    <location>
        <begin position="1"/>
        <end position="114"/>
    </location>
</feature>
<dbReference type="EMBL" id="CAJVRL010000057">
    <property type="protein sequence ID" value="CAG8954625.1"/>
    <property type="molecule type" value="Genomic_DNA"/>
</dbReference>
<dbReference type="OrthoDB" id="3358750at2759"/>
<name>A0A9N9KUR1_9HELO</name>
<accession>A0A9N9KUR1</accession>
<feature type="compositionally biased region" description="Basic and acidic residues" evidence="1">
    <location>
        <begin position="54"/>
        <end position="76"/>
    </location>
</feature>
<dbReference type="PANTHER" id="PTHR39475">
    <property type="entry name" value="CONIDIATION-SPECIFIC PROTEIN 6"/>
    <property type="match status" value="1"/>
</dbReference>
<evidence type="ECO:0000313" key="2">
    <source>
        <dbReference type="EMBL" id="CAG8954625.1"/>
    </source>
</evidence>
<gene>
    <name evidence="2" type="ORF">HYFRA_00004545</name>
</gene>
<dbReference type="AlphaFoldDB" id="A0A9N9KUR1"/>
<dbReference type="PANTHER" id="PTHR39475:SF1">
    <property type="entry name" value="CONIDIATION-SPECIFIC PROTEIN 6"/>
    <property type="match status" value="1"/>
</dbReference>
<organism evidence="2 3">
    <name type="scientific">Hymenoscyphus fraxineus</name>
    <dbReference type="NCBI Taxonomy" id="746836"/>
    <lineage>
        <taxon>Eukaryota</taxon>
        <taxon>Fungi</taxon>
        <taxon>Dikarya</taxon>
        <taxon>Ascomycota</taxon>
        <taxon>Pezizomycotina</taxon>
        <taxon>Leotiomycetes</taxon>
        <taxon>Helotiales</taxon>
        <taxon>Helotiaceae</taxon>
        <taxon>Hymenoscyphus</taxon>
    </lineage>
</organism>
<dbReference type="Proteomes" id="UP000696280">
    <property type="component" value="Unassembled WGS sequence"/>
</dbReference>
<evidence type="ECO:0000313" key="3">
    <source>
        <dbReference type="Proteomes" id="UP000696280"/>
    </source>
</evidence>
<feature type="compositionally biased region" description="Basic and acidic residues" evidence="1">
    <location>
        <begin position="14"/>
        <end position="47"/>
    </location>
</feature>
<sequence length="114" mass="12871">MSGNSSVGQASVYEAKDQRTSSRKEEEEQKRFHEGQENAHKLNDPLDQRSLANRAKDEEQREKEDTPESEEVKALKQDPTLPAKMHGNKPSRGAEIDAQLQAEEEAELKRKGKA</sequence>
<evidence type="ECO:0000256" key="1">
    <source>
        <dbReference type="SAM" id="MobiDB-lite"/>
    </source>
</evidence>
<keyword evidence="3" id="KW-1185">Reference proteome</keyword>